<dbReference type="RefSeq" id="WP_232080112.1">
    <property type="nucleotide sequence ID" value="NZ_AP022606.1"/>
</dbReference>
<name>A0ABM7KHT6_9MYCO</name>
<dbReference type="NCBIfam" id="TIGR03086">
    <property type="entry name" value="TIGR03086 family metal-binding protein"/>
    <property type="match status" value="1"/>
</dbReference>
<feature type="domain" description="Mycothiol-dependent maleylpyruvate isomerase metal-binding" evidence="1">
    <location>
        <begin position="24"/>
        <end position="136"/>
    </location>
</feature>
<dbReference type="InterPro" id="IPR024344">
    <property type="entry name" value="MDMPI_metal-binding"/>
</dbReference>
<protein>
    <submittedName>
        <fullName evidence="2">TIGR03086 family protein</fullName>
    </submittedName>
</protein>
<dbReference type="NCBIfam" id="TIGR03083">
    <property type="entry name" value="maleylpyruvate isomerase family mycothiol-dependent enzyme"/>
    <property type="match status" value="1"/>
</dbReference>
<evidence type="ECO:0000313" key="2">
    <source>
        <dbReference type="EMBL" id="BBZ10522.1"/>
    </source>
</evidence>
<gene>
    <name evidence="2" type="ORF">MBRA_07170</name>
</gene>
<dbReference type="EMBL" id="AP022606">
    <property type="protein sequence ID" value="BBZ10522.1"/>
    <property type="molecule type" value="Genomic_DNA"/>
</dbReference>
<dbReference type="InterPro" id="IPR034660">
    <property type="entry name" value="DinB/YfiT-like"/>
</dbReference>
<dbReference type="Pfam" id="PF11716">
    <property type="entry name" value="MDMPI_N"/>
    <property type="match status" value="1"/>
</dbReference>
<proteinExistence type="predicted"/>
<dbReference type="InterPro" id="IPR017517">
    <property type="entry name" value="Maleyloyr_isom"/>
</dbReference>
<dbReference type="InterPro" id="IPR017520">
    <property type="entry name" value="CHP03086"/>
</dbReference>
<evidence type="ECO:0000259" key="1">
    <source>
        <dbReference type="Pfam" id="PF11716"/>
    </source>
</evidence>
<dbReference type="SUPFAM" id="SSF109854">
    <property type="entry name" value="DinB/YfiT-like putative metalloenzymes"/>
    <property type="match status" value="1"/>
</dbReference>
<dbReference type="Gene3D" id="1.20.120.450">
    <property type="entry name" value="dinb family like domain"/>
    <property type="match status" value="1"/>
</dbReference>
<sequence>MSDHEVMNATAQVGLRATEAIGLLIDAVEQIPSESWDLPSNLEGWSIRDLVGHVTGSATKVVTLVEGGDIWQRPSQPDDWKSDDPAARLRELAARLHDALPGADLDALRPSPQGEVPLHRALAYPVADLALHSWDLYRSREQPFELPEHLLEFCRQLVESVPDDMLRRPGGFGPARPAPEGATPTARLMAFLGRSVDN</sequence>
<reference evidence="2 3" key="1">
    <citation type="journal article" date="2019" name="Emerg. Microbes Infect.">
        <title>Comprehensive subspecies identification of 175 nontuberculous mycobacteria species based on 7547 genomic profiles.</title>
        <authorList>
            <person name="Matsumoto Y."/>
            <person name="Kinjo T."/>
            <person name="Motooka D."/>
            <person name="Nabeya D."/>
            <person name="Jung N."/>
            <person name="Uechi K."/>
            <person name="Horii T."/>
            <person name="Iida T."/>
            <person name="Fujita J."/>
            <person name="Nakamura S."/>
        </authorList>
    </citation>
    <scope>NUCLEOTIDE SEQUENCE [LARGE SCALE GENOMIC DNA]</scope>
    <source>
        <strain evidence="2 3">JCM 12687</strain>
    </source>
</reference>
<accession>A0ABM7KHT6</accession>
<dbReference type="Proteomes" id="UP000467379">
    <property type="component" value="Chromosome"/>
</dbReference>
<organism evidence="2 3">
    <name type="scientific">Mycobacterium branderi</name>
    <dbReference type="NCBI Taxonomy" id="43348"/>
    <lineage>
        <taxon>Bacteria</taxon>
        <taxon>Bacillati</taxon>
        <taxon>Actinomycetota</taxon>
        <taxon>Actinomycetes</taxon>
        <taxon>Mycobacteriales</taxon>
        <taxon>Mycobacteriaceae</taxon>
        <taxon>Mycobacterium</taxon>
    </lineage>
</organism>
<keyword evidence="3" id="KW-1185">Reference proteome</keyword>
<evidence type="ECO:0000313" key="3">
    <source>
        <dbReference type="Proteomes" id="UP000467379"/>
    </source>
</evidence>